<dbReference type="InterPro" id="IPR009057">
    <property type="entry name" value="Homeodomain-like_sf"/>
</dbReference>
<dbReference type="InterPro" id="IPR029062">
    <property type="entry name" value="Class_I_gatase-like"/>
</dbReference>
<accession>A0ABV9EI66</accession>
<dbReference type="RefSeq" id="WP_262846434.1">
    <property type="nucleotide sequence ID" value="NZ_JANZYP010000046.1"/>
</dbReference>
<evidence type="ECO:0000313" key="5">
    <source>
        <dbReference type="EMBL" id="MFC4589307.1"/>
    </source>
</evidence>
<organism evidence="5 6">
    <name type="scientific">Sphaerisporangium corydalis</name>
    <dbReference type="NCBI Taxonomy" id="1441875"/>
    <lineage>
        <taxon>Bacteria</taxon>
        <taxon>Bacillati</taxon>
        <taxon>Actinomycetota</taxon>
        <taxon>Actinomycetes</taxon>
        <taxon>Streptosporangiales</taxon>
        <taxon>Streptosporangiaceae</taxon>
        <taxon>Sphaerisporangium</taxon>
    </lineage>
</organism>
<feature type="domain" description="HTH araC/xylS-type" evidence="4">
    <location>
        <begin position="215"/>
        <end position="313"/>
    </location>
</feature>
<keyword evidence="2" id="KW-0238">DNA-binding</keyword>
<evidence type="ECO:0000256" key="2">
    <source>
        <dbReference type="ARBA" id="ARBA00023125"/>
    </source>
</evidence>
<dbReference type="SMART" id="SM00342">
    <property type="entry name" value="HTH_ARAC"/>
    <property type="match status" value="1"/>
</dbReference>
<dbReference type="Proteomes" id="UP001595891">
    <property type="component" value="Unassembled WGS sequence"/>
</dbReference>
<keyword evidence="3" id="KW-0804">Transcription</keyword>
<dbReference type="InterPro" id="IPR052158">
    <property type="entry name" value="INH-QAR"/>
</dbReference>
<dbReference type="Pfam" id="PF01965">
    <property type="entry name" value="DJ-1_PfpI"/>
    <property type="match status" value="1"/>
</dbReference>
<dbReference type="SUPFAM" id="SSF46689">
    <property type="entry name" value="Homeodomain-like"/>
    <property type="match status" value="2"/>
</dbReference>
<evidence type="ECO:0000256" key="3">
    <source>
        <dbReference type="ARBA" id="ARBA00023163"/>
    </source>
</evidence>
<dbReference type="Gene3D" id="1.10.10.60">
    <property type="entry name" value="Homeodomain-like"/>
    <property type="match status" value="1"/>
</dbReference>
<gene>
    <name evidence="5" type="ORF">ACFO8L_24670</name>
</gene>
<name>A0ABV9EI66_9ACTN</name>
<dbReference type="Pfam" id="PF12833">
    <property type="entry name" value="HTH_18"/>
    <property type="match status" value="1"/>
</dbReference>
<protein>
    <submittedName>
        <fullName evidence="5">GlxA family transcriptional regulator</fullName>
    </submittedName>
</protein>
<evidence type="ECO:0000313" key="6">
    <source>
        <dbReference type="Proteomes" id="UP001595891"/>
    </source>
</evidence>
<dbReference type="InterPro" id="IPR018060">
    <property type="entry name" value="HTH_AraC"/>
</dbReference>
<sequence length="317" mass="33905">MRTVAALIYDDMRAFDYAVMAEVWGMDRADGGVPAFELRRCSVDGRPVRMHPGARVEATHGLDGLAGADLVVAPGREDPSAPVPAAIIEALRAAHAGGGTIASLCSGAFVLAAAGILEGRRAVTHWLLTERLARDHPGVTVVPDVLFMEDGGVWTAAGTAGGVDLCLELVRRAHGAAVANTIARRMVTAAHRDGGQAQFVERPVPQMAGGRSAVTATLEWARGHLSLPLTVTDLARHARSAPRTFARDFVSQTGATPAQWLIRQRVTEAQRLLETTDLSIEQVATRCGFGTATMLRRHFARILGTTPTRYRHTFAHT</sequence>
<dbReference type="InterPro" id="IPR002818">
    <property type="entry name" value="DJ-1/PfpI"/>
</dbReference>
<dbReference type="EMBL" id="JBHSFN010000015">
    <property type="protein sequence ID" value="MFC4589307.1"/>
    <property type="molecule type" value="Genomic_DNA"/>
</dbReference>
<dbReference type="PROSITE" id="PS01124">
    <property type="entry name" value="HTH_ARAC_FAMILY_2"/>
    <property type="match status" value="1"/>
</dbReference>
<proteinExistence type="predicted"/>
<reference evidence="6" key="1">
    <citation type="journal article" date="2019" name="Int. J. Syst. Evol. Microbiol.">
        <title>The Global Catalogue of Microorganisms (GCM) 10K type strain sequencing project: providing services to taxonomists for standard genome sequencing and annotation.</title>
        <authorList>
            <consortium name="The Broad Institute Genomics Platform"/>
            <consortium name="The Broad Institute Genome Sequencing Center for Infectious Disease"/>
            <person name="Wu L."/>
            <person name="Ma J."/>
        </authorList>
    </citation>
    <scope>NUCLEOTIDE SEQUENCE [LARGE SCALE GENOMIC DNA]</scope>
    <source>
        <strain evidence="6">CCUG 49560</strain>
    </source>
</reference>
<dbReference type="Gene3D" id="3.40.50.880">
    <property type="match status" value="1"/>
</dbReference>
<dbReference type="PANTHER" id="PTHR43130">
    <property type="entry name" value="ARAC-FAMILY TRANSCRIPTIONAL REGULATOR"/>
    <property type="match status" value="1"/>
</dbReference>
<keyword evidence="6" id="KW-1185">Reference proteome</keyword>
<evidence type="ECO:0000259" key="4">
    <source>
        <dbReference type="PROSITE" id="PS01124"/>
    </source>
</evidence>
<evidence type="ECO:0000256" key="1">
    <source>
        <dbReference type="ARBA" id="ARBA00023015"/>
    </source>
</evidence>
<dbReference type="InterPro" id="IPR018062">
    <property type="entry name" value="HTH_AraC-typ_CS"/>
</dbReference>
<dbReference type="PROSITE" id="PS00041">
    <property type="entry name" value="HTH_ARAC_FAMILY_1"/>
    <property type="match status" value="1"/>
</dbReference>
<keyword evidence="1" id="KW-0805">Transcription regulation</keyword>
<dbReference type="CDD" id="cd03137">
    <property type="entry name" value="GATase1_AraC_1"/>
    <property type="match status" value="1"/>
</dbReference>
<dbReference type="SUPFAM" id="SSF52317">
    <property type="entry name" value="Class I glutamine amidotransferase-like"/>
    <property type="match status" value="1"/>
</dbReference>
<comment type="caution">
    <text evidence="5">The sequence shown here is derived from an EMBL/GenBank/DDBJ whole genome shotgun (WGS) entry which is preliminary data.</text>
</comment>
<dbReference type="PANTHER" id="PTHR43130:SF3">
    <property type="entry name" value="HTH-TYPE TRANSCRIPTIONAL REGULATOR RV1931C"/>
    <property type="match status" value="1"/>
</dbReference>